<sequence>MRRGFTLLSAIFLMLLVATLMVLAFSLSSQTKRQTGDIYMQEQAQLLARSATEFALLAISGHDNRIDCIERINLRYPQGAPIYDINMSLHYIGNGLPCNPSHLLANDIATAESNGTVLIDTFVSYTDPENNETIRFHRRTIQKP</sequence>
<dbReference type="RefSeq" id="WP_286336451.1">
    <property type="nucleotide sequence ID" value="NZ_AP027370.1"/>
</dbReference>
<proteinExistence type="predicted"/>
<keyword evidence="2" id="KW-1185">Reference proteome</keyword>
<dbReference type="EMBL" id="AP027370">
    <property type="protein sequence ID" value="BDY13501.1"/>
    <property type="molecule type" value="Genomic_DNA"/>
</dbReference>
<protein>
    <recommendedName>
        <fullName evidence="3">Type II secretion system protein</fullName>
    </recommendedName>
</protein>
<reference evidence="1 2" key="1">
    <citation type="submission" date="2023-03" db="EMBL/GenBank/DDBJ databases">
        <title>Description of Hydrogenimonas sp. ISO32.</title>
        <authorList>
            <person name="Mino S."/>
            <person name="Fukazawa S."/>
            <person name="Sawabe T."/>
        </authorList>
    </citation>
    <scope>NUCLEOTIDE SEQUENCE [LARGE SCALE GENOMIC DNA]</scope>
    <source>
        <strain evidence="1 2">ISO32</strain>
    </source>
</reference>
<dbReference type="Proteomes" id="UP001321445">
    <property type="component" value="Chromosome"/>
</dbReference>
<name>A0ABM8FP84_9BACT</name>
<gene>
    <name evidence="1" type="ORF">HCR_18130</name>
</gene>
<organism evidence="1 2">
    <name type="scientific">Hydrogenimonas cancrithermarum</name>
    <dbReference type="NCBI Taxonomy" id="2993563"/>
    <lineage>
        <taxon>Bacteria</taxon>
        <taxon>Pseudomonadati</taxon>
        <taxon>Campylobacterota</taxon>
        <taxon>Epsilonproteobacteria</taxon>
        <taxon>Campylobacterales</taxon>
        <taxon>Hydrogenimonadaceae</taxon>
        <taxon>Hydrogenimonas</taxon>
    </lineage>
</organism>
<accession>A0ABM8FP84</accession>
<evidence type="ECO:0008006" key="3">
    <source>
        <dbReference type="Google" id="ProtNLM"/>
    </source>
</evidence>
<evidence type="ECO:0000313" key="2">
    <source>
        <dbReference type="Proteomes" id="UP001321445"/>
    </source>
</evidence>
<evidence type="ECO:0000313" key="1">
    <source>
        <dbReference type="EMBL" id="BDY13501.1"/>
    </source>
</evidence>